<dbReference type="InterPro" id="IPR002146">
    <property type="entry name" value="ATP_synth_b/b'su_bac/chlpt"/>
</dbReference>
<evidence type="ECO:0000256" key="5">
    <source>
        <dbReference type="ARBA" id="ARBA00022692"/>
    </source>
</evidence>
<dbReference type="InterPro" id="IPR050059">
    <property type="entry name" value="ATP_synthase_B_chain"/>
</dbReference>
<keyword evidence="8 13" id="KW-0406">Ion transport</keyword>
<dbReference type="Pfam" id="PF00430">
    <property type="entry name" value="ATP-synt_B"/>
    <property type="match status" value="1"/>
</dbReference>
<comment type="subcellular location">
    <subcellularLocation>
        <location evidence="13">Cell membrane</location>
        <topology evidence="13">Single-pass membrane protein</topology>
    </subcellularLocation>
    <subcellularLocation>
        <location evidence="12">Endomembrane system</location>
        <topology evidence="12">Single-pass membrane protein</topology>
    </subcellularLocation>
</comment>
<dbReference type="GO" id="GO:0005886">
    <property type="term" value="C:plasma membrane"/>
    <property type="evidence" value="ECO:0007669"/>
    <property type="project" value="UniProtKB-SubCell"/>
</dbReference>
<dbReference type="CDD" id="cd06503">
    <property type="entry name" value="ATP-synt_Fo_b"/>
    <property type="match status" value="1"/>
</dbReference>
<evidence type="ECO:0000256" key="2">
    <source>
        <dbReference type="ARBA" id="ARBA00022448"/>
    </source>
</evidence>
<keyword evidence="10 13" id="KW-0066">ATP synthesis</keyword>
<comment type="function">
    <text evidence="13">Component of the F(0) channel, it forms part of the peripheral stalk, linking F(1) to F(0).</text>
</comment>
<keyword evidence="5 13" id="KW-0812">Transmembrane</keyword>
<keyword evidence="6 13" id="KW-0375">Hydrogen ion transport</keyword>
<evidence type="ECO:0000256" key="4">
    <source>
        <dbReference type="ARBA" id="ARBA00022547"/>
    </source>
</evidence>
<dbReference type="NCBIfam" id="TIGR01144">
    <property type="entry name" value="ATP_synt_b"/>
    <property type="match status" value="1"/>
</dbReference>
<name>A0AAE3HGG5_9FIRM</name>
<dbReference type="HAMAP" id="MF_01398">
    <property type="entry name" value="ATP_synth_b_bprime"/>
    <property type="match status" value="1"/>
</dbReference>
<accession>A0AAE3HGG5</accession>
<evidence type="ECO:0000256" key="11">
    <source>
        <dbReference type="ARBA" id="ARBA00025198"/>
    </source>
</evidence>
<evidence type="ECO:0000313" key="16">
    <source>
        <dbReference type="EMBL" id="MCR1900205.1"/>
    </source>
</evidence>
<gene>
    <name evidence="13 16" type="primary">atpF</name>
    <name evidence="16" type="ORF">NSA47_14655</name>
</gene>
<dbReference type="GO" id="GO:0045259">
    <property type="term" value="C:proton-transporting ATP synthase complex"/>
    <property type="evidence" value="ECO:0007669"/>
    <property type="project" value="UniProtKB-KW"/>
</dbReference>
<evidence type="ECO:0000256" key="13">
    <source>
        <dbReference type="HAMAP-Rule" id="MF_01398"/>
    </source>
</evidence>
<dbReference type="GO" id="GO:0046961">
    <property type="term" value="F:proton-transporting ATPase activity, rotational mechanism"/>
    <property type="evidence" value="ECO:0007669"/>
    <property type="project" value="TreeGrafter"/>
</dbReference>
<keyword evidence="17" id="KW-1185">Reference proteome</keyword>
<keyword evidence="2 13" id="KW-0813">Transport</keyword>
<comment type="subunit">
    <text evidence="13">F-type ATPases have 2 components, F(1) - the catalytic core - and F(0) - the membrane proton channel. F(1) has five subunits: alpha(3), beta(3), gamma(1), delta(1), epsilon(1). F(0) has three main subunits: a(1), b(2) and c(10-14). The alpha and beta chains form an alternating ring which encloses part of the gamma chain. F(1) is attached to F(0) by a central stalk formed by the gamma and epsilon chains, while a peripheral stalk is formed by the delta and b chains.</text>
</comment>
<comment type="caution">
    <text evidence="16">The sequence shown here is derived from an EMBL/GenBank/DDBJ whole genome shotgun (WGS) entry which is preliminary data.</text>
</comment>
<evidence type="ECO:0000256" key="14">
    <source>
        <dbReference type="RuleBase" id="RU003848"/>
    </source>
</evidence>
<keyword evidence="4 13" id="KW-0138">CF(0)</keyword>
<keyword evidence="7 13" id="KW-1133">Transmembrane helix</keyword>
<evidence type="ECO:0000256" key="15">
    <source>
        <dbReference type="SAM" id="Coils"/>
    </source>
</evidence>
<dbReference type="RefSeq" id="WP_257533333.1">
    <property type="nucleotide sequence ID" value="NZ_JANKAS010000022.1"/>
</dbReference>
<proteinExistence type="inferred from homology"/>
<dbReference type="InterPro" id="IPR028987">
    <property type="entry name" value="ATP_synth_B-like_membr_sf"/>
</dbReference>
<evidence type="ECO:0000256" key="9">
    <source>
        <dbReference type="ARBA" id="ARBA00023136"/>
    </source>
</evidence>
<evidence type="ECO:0000256" key="6">
    <source>
        <dbReference type="ARBA" id="ARBA00022781"/>
    </source>
</evidence>
<evidence type="ECO:0000256" key="10">
    <source>
        <dbReference type="ARBA" id="ARBA00023310"/>
    </source>
</evidence>
<comment type="similarity">
    <text evidence="1 13 14">Belongs to the ATPase B chain family.</text>
</comment>
<evidence type="ECO:0000256" key="8">
    <source>
        <dbReference type="ARBA" id="ARBA00023065"/>
    </source>
</evidence>
<keyword evidence="15" id="KW-0175">Coiled coil</keyword>
<comment type="function">
    <text evidence="11 13">F(1)F(0) ATP synthase produces ATP from ADP in the presence of a proton or sodium gradient. F-type ATPases consist of two structural domains, F(1) containing the extramembraneous catalytic core and F(0) containing the membrane proton channel, linked together by a central stalk and a peripheral stalk. During catalysis, ATP synthesis in the catalytic domain of F(1) is coupled via a rotary mechanism of the central stalk subunits to proton translocation.</text>
</comment>
<feature type="transmembrane region" description="Helical" evidence="13">
    <location>
        <begin position="12"/>
        <end position="34"/>
    </location>
</feature>
<dbReference type="InterPro" id="IPR005864">
    <property type="entry name" value="ATP_synth_F0_bsu_bac"/>
</dbReference>
<dbReference type="Gene3D" id="6.10.250.1580">
    <property type="match status" value="1"/>
</dbReference>
<sequence>MGGEVGLVSIQWWSIIMQIVNTLILFAAVSYFLFKPVSKMLQDRKNKIAGDLEDAEKTKIEAEELKVAYQQKIDVAKGEAGQIIAEATRRGDVRRAEIVQEAEQEAKRILERANLEVQREKAKAMDQLKDDMIEIALAAAASIIQKNLDSQEHEKLVQQYIEEMGDIHV</sequence>
<organism evidence="16 17">
    <name type="scientific">Irregularibacter muris</name>
    <dbReference type="NCBI Taxonomy" id="1796619"/>
    <lineage>
        <taxon>Bacteria</taxon>
        <taxon>Bacillati</taxon>
        <taxon>Bacillota</taxon>
        <taxon>Clostridia</taxon>
        <taxon>Eubacteriales</taxon>
        <taxon>Eubacteriaceae</taxon>
        <taxon>Irregularibacter</taxon>
    </lineage>
</organism>
<dbReference type="GO" id="GO:0046933">
    <property type="term" value="F:proton-transporting ATP synthase activity, rotational mechanism"/>
    <property type="evidence" value="ECO:0007669"/>
    <property type="project" value="UniProtKB-UniRule"/>
</dbReference>
<dbReference type="EMBL" id="JANKAS010000022">
    <property type="protein sequence ID" value="MCR1900205.1"/>
    <property type="molecule type" value="Genomic_DNA"/>
</dbReference>
<protein>
    <recommendedName>
        <fullName evidence="13">ATP synthase subunit b</fullName>
    </recommendedName>
    <alternativeName>
        <fullName evidence="13">ATP synthase F(0) sector subunit b</fullName>
    </alternativeName>
    <alternativeName>
        <fullName evidence="13">ATPase subunit I</fullName>
    </alternativeName>
    <alternativeName>
        <fullName evidence="13">F-type ATPase subunit b</fullName>
        <shortName evidence="13">F-ATPase subunit b</shortName>
    </alternativeName>
</protein>
<evidence type="ECO:0000256" key="12">
    <source>
        <dbReference type="ARBA" id="ARBA00037847"/>
    </source>
</evidence>
<dbReference type="Proteomes" id="UP001205748">
    <property type="component" value="Unassembled WGS sequence"/>
</dbReference>
<dbReference type="AlphaFoldDB" id="A0AAE3HGG5"/>
<keyword evidence="9 13" id="KW-0472">Membrane</keyword>
<dbReference type="GO" id="GO:0012505">
    <property type="term" value="C:endomembrane system"/>
    <property type="evidence" value="ECO:0007669"/>
    <property type="project" value="UniProtKB-SubCell"/>
</dbReference>
<evidence type="ECO:0000256" key="1">
    <source>
        <dbReference type="ARBA" id="ARBA00005513"/>
    </source>
</evidence>
<evidence type="ECO:0000313" key="17">
    <source>
        <dbReference type="Proteomes" id="UP001205748"/>
    </source>
</evidence>
<reference evidence="16" key="1">
    <citation type="submission" date="2022-07" db="EMBL/GenBank/DDBJ databases">
        <title>Enhanced cultured diversity of the mouse gut microbiota enables custom-made synthetic communities.</title>
        <authorList>
            <person name="Afrizal A."/>
        </authorList>
    </citation>
    <scope>NUCLEOTIDE SEQUENCE</scope>
    <source>
        <strain evidence="16">DSM 28593</strain>
    </source>
</reference>
<evidence type="ECO:0000256" key="3">
    <source>
        <dbReference type="ARBA" id="ARBA00022475"/>
    </source>
</evidence>
<keyword evidence="3 13" id="KW-1003">Cell membrane</keyword>
<dbReference type="PANTHER" id="PTHR33445:SF1">
    <property type="entry name" value="ATP SYNTHASE SUBUNIT B"/>
    <property type="match status" value="1"/>
</dbReference>
<evidence type="ECO:0000256" key="7">
    <source>
        <dbReference type="ARBA" id="ARBA00022989"/>
    </source>
</evidence>
<feature type="coiled-coil region" evidence="15">
    <location>
        <begin position="45"/>
        <end position="72"/>
    </location>
</feature>
<feature type="coiled-coil region" evidence="15">
    <location>
        <begin position="96"/>
        <end position="130"/>
    </location>
</feature>
<dbReference type="SUPFAM" id="SSF81573">
    <property type="entry name" value="F1F0 ATP synthase subunit B, membrane domain"/>
    <property type="match status" value="1"/>
</dbReference>
<dbReference type="PANTHER" id="PTHR33445">
    <property type="entry name" value="ATP SYNTHASE SUBUNIT B', CHLOROPLASTIC"/>
    <property type="match status" value="1"/>
</dbReference>